<comment type="domain">
    <text evidence="10">The DHHC domain is required for palmitoyltransferase activity.</text>
</comment>
<keyword evidence="6" id="KW-0472">Membrane</keyword>
<evidence type="ECO:0000256" key="9">
    <source>
        <dbReference type="ARBA" id="ARBA00023315"/>
    </source>
</evidence>
<keyword evidence="4" id="KW-0812">Transmembrane</keyword>
<dbReference type="OrthoDB" id="430659at2759"/>
<dbReference type="GO" id="GO:0006612">
    <property type="term" value="P:protein targeting to membrane"/>
    <property type="evidence" value="ECO:0007669"/>
    <property type="project" value="TreeGrafter"/>
</dbReference>
<keyword evidence="11" id="KW-0732">Signal</keyword>
<comment type="subcellular location">
    <subcellularLocation>
        <location evidence="1">Endomembrane system</location>
        <topology evidence="1">Multi-pass membrane protein</topology>
    </subcellularLocation>
</comment>
<feature type="signal peptide" evidence="11">
    <location>
        <begin position="1"/>
        <end position="18"/>
    </location>
</feature>
<keyword evidence="5" id="KW-1133">Transmembrane helix</keyword>
<dbReference type="EC" id="2.3.1.225" evidence="10"/>
<evidence type="ECO:0000256" key="10">
    <source>
        <dbReference type="RuleBase" id="RU079119"/>
    </source>
</evidence>
<dbReference type="GO" id="GO:0005794">
    <property type="term" value="C:Golgi apparatus"/>
    <property type="evidence" value="ECO:0007669"/>
    <property type="project" value="TreeGrafter"/>
</dbReference>
<comment type="similarity">
    <text evidence="2 10">Belongs to the DHHC palmitoyltransferase family.</text>
</comment>
<evidence type="ECO:0000259" key="12">
    <source>
        <dbReference type="Pfam" id="PF01529"/>
    </source>
</evidence>
<dbReference type="AlphaFoldDB" id="D7FXG9"/>
<dbReference type="Pfam" id="PF01529">
    <property type="entry name" value="DHHC"/>
    <property type="match status" value="1"/>
</dbReference>
<keyword evidence="3 10" id="KW-0808">Transferase</keyword>
<evidence type="ECO:0000313" key="13">
    <source>
        <dbReference type="EMBL" id="CBJ32306.1"/>
    </source>
</evidence>
<evidence type="ECO:0000256" key="6">
    <source>
        <dbReference type="ARBA" id="ARBA00023136"/>
    </source>
</evidence>
<dbReference type="PANTHER" id="PTHR22883">
    <property type="entry name" value="ZINC FINGER DHHC DOMAIN CONTAINING PROTEIN"/>
    <property type="match status" value="1"/>
</dbReference>
<evidence type="ECO:0000256" key="2">
    <source>
        <dbReference type="ARBA" id="ARBA00008574"/>
    </source>
</evidence>
<keyword evidence="14" id="KW-1185">Reference proteome</keyword>
<gene>
    <name evidence="13" type="ORF">Esi_0327_0037</name>
</gene>
<evidence type="ECO:0000256" key="1">
    <source>
        <dbReference type="ARBA" id="ARBA00004127"/>
    </source>
</evidence>
<feature type="domain" description="Palmitoyltransferase DHHC" evidence="12">
    <location>
        <begin position="29"/>
        <end position="78"/>
    </location>
</feature>
<reference evidence="13 14" key="1">
    <citation type="journal article" date="2010" name="Nature">
        <title>The Ectocarpus genome and the independent evolution of multicellularity in brown algae.</title>
        <authorList>
            <person name="Cock J.M."/>
            <person name="Sterck L."/>
            <person name="Rouze P."/>
            <person name="Scornet D."/>
            <person name="Allen A.E."/>
            <person name="Amoutzias G."/>
            <person name="Anthouard V."/>
            <person name="Artiguenave F."/>
            <person name="Aury J.M."/>
            <person name="Badger J.H."/>
            <person name="Beszteri B."/>
            <person name="Billiau K."/>
            <person name="Bonnet E."/>
            <person name="Bothwell J.H."/>
            <person name="Bowler C."/>
            <person name="Boyen C."/>
            <person name="Brownlee C."/>
            <person name="Carrano C.J."/>
            <person name="Charrier B."/>
            <person name="Cho G.Y."/>
            <person name="Coelho S.M."/>
            <person name="Collen J."/>
            <person name="Corre E."/>
            <person name="Da Silva C."/>
            <person name="Delage L."/>
            <person name="Delaroque N."/>
            <person name="Dittami S.M."/>
            <person name="Doulbeau S."/>
            <person name="Elias M."/>
            <person name="Farnham G."/>
            <person name="Gachon C.M."/>
            <person name="Gschloessl B."/>
            <person name="Heesch S."/>
            <person name="Jabbari K."/>
            <person name="Jubin C."/>
            <person name="Kawai H."/>
            <person name="Kimura K."/>
            <person name="Kloareg B."/>
            <person name="Kupper F.C."/>
            <person name="Lang D."/>
            <person name="Le Bail A."/>
            <person name="Leblanc C."/>
            <person name="Lerouge P."/>
            <person name="Lohr M."/>
            <person name="Lopez P.J."/>
            <person name="Martens C."/>
            <person name="Maumus F."/>
            <person name="Michel G."/>
            <person name="Miranda-Saavedra D."/>
            <person name="Morales J."/>
            <person name="Moreau H."/>
            <person name="Motomura T."/>
            <person name="Nagasato C."/>
            <person name="Napoli C.A."/>
            <person name="Nelson D.R."/>
            <person name="Nyvall-Collen P."/>
            <person name="Peters A.F."/>
            <person name="Pommier C."/>
            <person name="Potin P."/>
            <person name="Poulain J."/>
            <person name="Quesneville H."/>
            <person name="Read B."/>
            <person name="Rensing S.A."/>
            <person name="Ritter A."/>
            <person name="Rousvoal S."/>
            <person name="Samanta M."/>
            <person name="Samson G."/>
            <person name="Schroeder D.C."/>
            <person name="Segurens B."/>
            <person name="Strittmatter M."/>
            <person name="Tonon T."/>
            <person name="Tregear J.W."/>
            <person name="Valentin K."/>
            <person name="von Dassow P."/>
            <person name="Yamagishi T."/>
            <person name="Van de Peer Y."/>
            <person name="Wincker P."/>
        </authorList>
    </citation>
    <scope>NUCLEOTIDE SEQUENCE [LARGE SCALE GENOMIC DNA]</scope>
    <source>
        <strain evidence="14">Ec32 / CCAP1310/4</strain>
    </source>
</reference>
<keyword evidence="9 10" id="KW-0012">Acyltransferase</keyword>
<dbReference type="InterPro" id="IPR001594">
    <property type="entry name" value="Palmitoyltrfase_DHHC"/>
</dbReference>
<organism evidence="13 14">
    <name type="scientific">Ectocarpus siliculosus</name>
    <name type="common">Brown alga</name>
    <name type="synonym">Conferva siliculosa</name>
    <dbReference type="NCBI Taxonomy" id="2880"/>
    <lineage>
        <taxon>Eukaryota</taxon>
        <taxon>Sar</taxon>
        <taxon>Stramenopiles</taxon>
        <taxon>Ochrophyta</taxon>
        <taxon>PX clade</taxon>
        <taxon>Phaeophyceae</taxon>
        <taxon>Ectocarpales</taxon>
        <taxon>Ectocarpaceae</taxon>
        <taxon>Ectocarpus</taxon>
    </lineage>
</organism>
<dbReference type="PROSITE" id="PS50216">
    <property type="entry name" value="DHHC"/>
    <property type="match status" value="1"/>
</dbReference>
<accession>D7FXG9</accession>
<keyword evidence="7" id="KW-0564">Palmitate</keyword>
<dbReference type="GO" id="GO:0019706">
    <property type="term" value="F:protein-cysteine S-palmitoyltransferase activity"/>
    <property type="evidence" value="ECO:0007669"/>
    <property type="project" value="UniProtKB-EC"/>
</dbReference>
<sequence length="183" mass="19959">MPASRLAASFFVSFSVTALPSPATHTDLQRCTFRMRDHHCVWVGQCVAERNRRSFLGFLILLAGMSFWFSRREVMALSSGETGACPDDGRACKQAVWPHVLRHLLRTNRGGEDVGVAIYVLTAGLLATALAAQEHFTCTSRGSGVVKSGSSFSGLECFEVACPFASFHPPPIYLSVPVVYLVF</sequence>
<evidence type="ECO:0000256" key="11">
    <source>
        <dbReference type="SAM" id="SignalP"/>
    </source>
</evidence>
<evidence type="ECO:0000256" key="7">
    <source>
        <dbReference type="ARBA" id="ARBA00023139"/>
    </source>
</evidence>
<comment type="catalytic activity">
    <reaction evidence="10">
        <text>L-cysteinyl-[protein] + hexadecanoyl-CoA = S-hexadecanoyl-L-cysteinyl-[protein] + CoA</text>
        <dbReference type="Rhea" id="RHEA:36683"/>
        <dbReference type="Rhea" id="RHEA-COMP:10131"/>
        <dbReference type="Rhea" id="RHEA-COMP:11032"/>
        <dbReference type="ChEBI" id="CHEBI:29950"/>
        <dbReference type="ChEBI" id="CHEBI:57287"/>
        <dbReference type="ChEBI" id="CHEBI:57379"/>
        <dbReference type="ChEBI" id="CHEBI:74151"/>
        <dbReference type="EC" id="2.3.1.225"/>
    </reaction>
</comment>
<dbReference type="InParanoid" id="D7FXG9"/>
<proteinExistence type="inferred from homology"/>
<dbReference type="EMBL" id="FN648517">
    <property type="protein sequence ID" value="CBJ32306.1"/>
    <property type="molecule type" value="Genomic_DNA"/>
</dbReference>
<dbReference type="InterPro" id="IPR039859">
    <property type="entry name" value="PFA4/ZDH16/20/ERF2-like"/>
</dbReference>
<evidence type="ECO:0000256" key="5">
    <source>
        <dbReference type="ARBA" id="ARBA00022989"/>
    </source>
</evidence>
<protein>
    <recommendedName>
        <fullName evidence="10">Palmitoyltransferase</fullName>
        <ecNumber evidence="10">2.3.1.225</ecNumber>
    </recommendedName>
</protein>
<evidence type="ECO:0000256" key="3">
    <source>
        <dbReference type="ARBA" id="ARBA00022679"/>
    </source>
</evidence>
<dbReference type="Proteomes" id="UP000002630">
    <property type="component" value="Linkage Group LG18"/>
</dbReference>
<evidence type="ECO:0000313" key="14">
    <source>
        <dbReference type="Proteomes" id="UP000002630"/>
    </source>
</evidence>
<dbReference type="GO" id="GO:0005783">
    <property type="term" value="C:endoplasmic reticulum"/>
    <property type="evidence" value="ECO:0007669"/>
    <property type="project" value="TreeGrafter"/>
</dbReference>
<evidence type="ECO:0000256" key="4">
    <source>
        <dbReference type="ARBA" id="ARBA00022692"/>
    </source>
</evidence>
<dbReference type="EMBL" id="FN649743">
    <property type="protein sequence ID" value="CBJ32306.1"/>
    <property type="molecule type" value="Genomic_DNA"/>
</dbReference>
<name>D7FXG9_ECTSI</name>
<feature type="chain" id="PRO_5003095574" description="Palmitoyltransferase" evidence="11">
    <location>
        <begin position="19"/>
        <end position="183"/>
    </location>
</feature>
<dbReference type="PANTHER" id="PTHR22883:SF301">
    <property type="entry name" value="PALMITOYLTRANSFERASE ZDHHC12"/>
    <property type="match status" value="1"/>
</dbReference>
<keyword evidence="8" id="KW-0449">Lipoprotein</keyword>
<evidence type="ECO:0000256" key="8">
    <source>
        <dbReference type="ARBA" id="ARBA00023288"/>
    </source>
</evidence>